<dbReference type="AlphaFoldDB" id="A0A397P493"/>
<reference evidence="1 2" key="1">
    <citation type="submission" date="2018-08" db="EMBL/GenBank/DDBJ databases">
        <title>Genomic Encyclopedia of Type Strains, Phase IV (KMG-IV): sequencing the most valuable type-strain genomes for metagenomic binning, comparative biology and taxonomic classification.</title>
        <authorList>
            <person name="Goeker M."/>
        </authorList>
    </citation>
    <scope>NUCLEOTIDE SEQUENCE [LARGE SCALE GENOMIC DNA]</scope>
    <source>
        <strain evidence="1 2">DSM 25527</strain>
    </source>
</reference>
<dbReference type="GO" id="GO:0003824">
    <property type="term" value="F:catalytic activity"/>
    <property type="evidence" value="ECO:0007669"/>
    <property type="project" value="InterPro"/>
</dbReference>
<dbReference type="OrthoDB" id="108649at2"/>
<organism evidence="1 2">
    <name type="scientific">Hephaestia caeni</name>
    <dbReference type="NCBI Taxonomy" id="645617"/>
    <lineage>
        <taxon>Bacteria</taxon>
        <taxon>Pseudomonadati</taxon>
        <taxon>Pseudomonadota</taxon>
        <taxon>Alphaproteobacteria</taxon>
        <taxon>Sphingomonadales</taxon>
        <taxon>Sphingomonadaceae</taxon>
        <taxon>Hephaestia</taxon>
    </lineage>
</organism>
<evidence type="ECO:0000313" key="1">
    <source>
        <dbReference type="EMBL" id="RIA43678.1"/>
    </source>
</evidence>
<name>A0A397P493_9SPHN</name>
<evidence type="ECO:0008006" key="3">
    <source>
        <dbReference type="Google" id="ProtNLM"/>
    </source>
</evidence>
<dbReference type="Gene3D" id="3.90.850.10">
    <property type="entry name" value="Fumarylacetoacetase-like, C-terminal domain"/>
    <property type="match status" value="1"/>
</dbReference>
<dbReference type="NCBIfam" id="NF040903">
    <property type="entry name" value="GguC"/>
    <property type="match status" value="1"/>
</dbReference>
<accession>A0A397P493</accession>
<dbReference type="RefSeq" id="WP_119035505.1">
    <property type="nucleotide sequence ID" value="NZ_QXDC01000003.1"/>
</dbReference>
<comment type="caution">
    <text evidence="1">The sequence shown here is derived from an EMBL/GenBank/DDBJ whole genome shotgun (WGS) entry which is preliminary data.</text>
</comment>
<dbReference type="PIRSF" id="PIRSF033905">
    <property type="entry name" value="UCP033905"/>
    <property type="match status" value="1"/>
</dbReference>
<dbReference type="InterPro" id="IPR009645">
    <property type="entry name" value="GguC"/>
</dbReference>
<dbReference type="EMBL" id="QXDC01000003">
    <property type="protein sequence ID" value="RIA43678.1"/>
    <property type="molecule type" value="Genomic_DNA"/>
</dbReference>
<proteinExistence type="predicted"/>
<gene>
    <name evidence="1" type="ORF">DFR49_1906</name>
</gene>
<dbReference type="InterPro" id="IPR036663">
    <property type="entry name" value="Fumarylacetoacetase_C_sf"/>
</dbReference>
<keyword evidence="2" id="KW-1185">Reference proteome</keyword>
<sequence>MSTRFVQFRDAAGRGVAILAADQAPRRVSGVETLYDLAQAALAAGVGLADQARAAGLGDAVDLDTVTVLAPIDHRDPAHLLMTGTGLTHLGSAEGRDKMHRAATEAAHQTDSMKMFLMGVDGGKPADGGIGVQPEWFYKGDGAALIAPGAPLPSPDFALDAGEEPEIAGIYLIADDGTPVRLGFALANEFSDHVTERGNYLWLAHSKLRPAALGPELLTGALPDHVEGASRIVRDGETIWEKPFVSGEANMSHAIRNLEHHHFKYPGFRRPGDVHVHFFGTATLSFSEGVQTRPGDVFEIEAAPFTMPVRNPIGTAAALETAVKIL</sequence>
<protein>
    <recommendedName>
        <fullName evidence="3">FAH family protein</fullName>
    </recommendedName>
</protein>
<dbReference type="Proteomes" id="UP000266568">
    <property type="component" value="Unassembled WGS sequence"/>
</dbReference>
<evidence type="ECO:0000313" key="2">
    <source>
        <dbReference type="Proteomes" id="UP000266568"/>
    </source>
</evidence>
<dbReference type="SUPFAM" id="SSF56529">
    <property type="entry name" value="FAH"/>
    <property type="match status" value="1"/>
</dbReference>